<accession>A0A6A6UI76</accession>
<dbReference type="EMBL" id="MU004233">
    <property type="protein sequence ID" value="KAF2670768.1"/>
    <property type="molecule type" value="Genomic_DNA"/>
</dbReference>
<evidence type="ECO:0000259" key="3">
    <source>
        <dbReference type="PROSITE" id="PS50948"/>
    </source>
</evidence>
<feature type="region of interest" description="Disordered" evidence="1">
    <location>
        <begin position="115"/>
        <end position="139"/>
    </location>
</feature>
<reference evidence="4" key="1">
    <citation type="journal article" date="2020" name="Stud. Mycol.">
        <title>101 Dothideomycetes genomes: a test case for predicting lifestyles and emergence of pathogens.</title>
        <authorList>
            <person name="Haridas S."/>
            <person name="Albert R."/>
            <person name="Binder M."/>
            <person name="Bloem J."/>
            <person name="Labutti K."/>
            <person name="Salamov A."/>
            <person name="Andreopoulos B."/>
            <person name="Baker S."/>
            <person name="Barry K."/>
            <person name="Bills G."/>
            <person name="Bluhm B."/>
            <person name="Cannon C."/>
            <person name="Castanera R."/>
            <person name="Culley D."/>
            <person name="Daum C."/>
            <person name="Ezra D."/>
            <person name="Gonzalez J."/>
            <person name="Henrissat B."/>
            <person name="Kuo A."/>
            <person name="Liang C."/>
            <person name="Lipzen A."/>
            <person name="Lutzoni F."/>
            <person name="Magnuson J."/>
            <person name="Mondo S."/>
            <person name="Nolan M."/>
            <person name="Ohm R."/>
            <person name="Pangilinan J."/>
            <person name="Park H.-J."/>
            <person name="Ramirez L."/>
            <person name="Alfaro M."/>
            <person name="Sun H."/>
            <person name="Tritt A."/>
            <person name="Yoshinaga Y."/>
            <person name="Zwiers L.-H."/>
            <person name="Turgeon B."/>
            <person name="Goodwin S."/>
            <person name="Spatafora J."/>
            <person name="Crous P."/>
            <person name="Grigoriev I."/>
        </authorList>
    </citation>
    <scope>NUCLEOTIDE SEQUENCE</scope>
    <source>
        <strain evidence="4">CBS 115976</strain>
    </source>
</reference>
<keyword evidence="5" id="KW-1185">Reference proteome</keyword>
<dbReference type="SUPFAM" id="SSF57414">
    <property type="entry name" value="Hairpin loop containing domain-like"/>
    <property type="match status" value="1"/>
</dbReference>
<dbReference type="Proteomes" id="UP000799302">
    <property type="component" value="Unassembled WGS sequence"/>
</dbReference>
<proteinExistence type="predicted"/>
<evidence type="ECO:0000256" key="2">
    <source>
        <dbReference type="SAM" id="SignalP"/>
    </source>
</evidence>
<sequence length="161" mass="16474">MRHSLFICSYVAVAFAVTVQQTSCGLKGYDKGTSAYSVTTQSTAATYAACGALCQSDSKCKSFAFGSGACYLYSVLAGSNVNVVSSSPYTFYDKTCVSQASSSTRLTSSTARPASISSLGASSSKSSIPASQSTSSSAPAASISSTCAFNGHYSHWVLSAM</sequence>
<dbReference type="InterPro" id="IPR003609">
    <property type="entry name" value="Pan_app"/>
</dbReference>
<feature type="domain" description="Apple" evidence="3">
    <location>
        <begin position="24"/>
        <end position="96"/>
    </location>
</feature>
<feature type="signal peptide" evidence="2">
    <location>
        <begin position="1"/>
        <end position="16"/>
    </location>
</feature>
<evidence type="ECO:0000256" key="1">
    <source>
        <dbReference type="SAM" id="MobiDB-lite"/>
    </source>
</evidence>
<dbReference type="Gene3D" id="3.50.4.10">
    <property type="entry name" value="Hepatocyte Growth Factor"/>
    <property type="match status" value="1"/>
</dbReference>
<evidence type="ECO:0000313" key="4">
    <source>
        <dbReference type="EMBL" id="KAF2670768.1"/>
    </source>
</evidence>
<name>A0A6A6UI76_9PEZI</name>
<dbReference type="OrthoDB" id="3556996at2759"/>
<feature type="chain" id="PRO_5025448403" description="Apple domain-containing protein" evidence="2">
    <location>
        <begin position="17"/>
        <end position="161"/>
    </location>
</feature>
<dbReference type="PROSITE" id="PS50948">
    <property type="entry name" value="PAN"/>
    <property type="match status" value="1"/>
</dbReference>
<gene>
    <name evidence="4" type="ORF">BT63DRAFT_453133</name>
</gene>
<dbReference type="Pfam" id="PF00024">
    <property type="entry name" value="PAN_1"/>
    <property type="match status" value="1"/>
</dbReference>
<protein>
    <recommendedName>
        <fullName evidence="3">Apple domain-containing protein</fullName>
    </recommendedName>
</protein>
<keyword evidence="2" id="KW-0732">Signal</keyword>
<dbReference type="AlphaFoldDB" id="A0A6A6UI76"/>
<evidence type="ECO:0000313" key="5">
    <source>
        <dbReference type="Proteomes" id="UP000799302"/>
    </source>
</evidence>
<organism evidence="4 5">
    <name type="scientific">Microthyrium microscopicum</name>
    <dbReference type="NCBI Taxonomy" id="703497"/>
    <lineage>
        <taxon>Eukaryota</taxon>
        <taxon>Fungi</taxon>
        <taxon>Dikarya</taxon>
        <taxon>Ascomycota</taxon>
        <taxon>Pezizomycotina</taxon>
        <taxon>Dothideomycetes</taxon>
        <taxon>Dothideomycetes incertae sedis</taxon>
        <taxon>Microthyriales</taxon>
        <taxon>Microthyriaceae</taxon>
        <taxon>Microthyrium</taxon>
    </lineage>
</organism>